<evidence type="ECO:0000256" key="4">
    <source>
        <dbReference type="SAM" id="MobiDB-lite"/>
    </source>
</evidence>
<dbReference type="InterPro" id="IPR010979">
    <property type="entry name" value="Ribosomal_uS13-like_H2TH"/>
</dbReference>
<dbReference type="GO" id="GO:0003676">
    <property type="term" value="F:nucleic acid binding"/>
    <property type="evidence" value="ECO:0007669"/>
    <property type="project" value="InterPro"/>
</dbReference>
<reference evidence="5" key="1">
    <citation type="journal article" date="2011" name="Nucleic Acids Res.">
        <title>Complete characterization of the edited transcriptome of the mitochondrion of Physarum polycephalum using deep sequencing of RNA.</title>
        <authorList>
            <person name="Bundschuh R."/>
            <person name="Altmuller J."/>
            <person name="Becker C."/>
            <person name="Nurnberg P."/>
            <person name="Gott J.M."/>
        </authorList>
    </citation>
    <scope>NUCLEOTIDE SEQUENCE</scope>
    <source>
        <strain evidence="5">M3CVIII</strain>
    </source>
</reference>
<dbReference type="InterPro" id="IPR027437">
    <property type="entry name" value="Rbsml_uS13_C"/>
</dbReference>
<gene>
    <name evidence="5" type="primary">rpS13</name>
</gene>
<evidence type="ECO:0000256" key="2">
    <source>
        <dbReference type="ARBA" id="ARBA00022980"/>
    </source>
</evidence>
<protein>
    <submittedName>
        <fullName evidence="5">Ribosomal protein S13</fullName>
    </submittedName>
</protein>
<proteinExistence type="evidence at transcript level"/>
<dbReference type="SUPFAM" id="SSF46946">
    <property type="entry name" value="S13-like H2TH domain"/>
    <property type="match status" value="1"/>
</dbReference>
<keyword evidence="5" id="KW-0496">Mitochondrion</keyword>
<geneLocation type="mitochondrion" evidence="5"/>
<evidence type="ECO:0000313" key="5">
    <source>
        <dbReference type="EMBL" id="ADZ99052.1"/>
    </source>
</evidence>
<comment type="similarity">
    <text evidence="1">Belongs to the universal ribosomal protein uS13 family.</text>
</comment>
<feature type="compositionally biased region" description="Basic and acidic residues" evidence="4">
    <location>
        <begin position="157"/>
        <end position="180"/>
    </location>
</feature>
<dbReference type="EMBL" id="HQ849420">
    <property type="protein sequence ID" value="ADZ99052.1"/>
    <property type="molecule type" value="mRNA"/>
</dbReference>
<dbReference type="GO" id="GO:0005840">
    <property type="term" value="C:ribosome"/>
    <property type="evidence" value="ECO:0007669"/>
    <property type="project" value="UniProtKB-KW"/>
</dbReference>
<dbReference type="AlphaFoldDB" id="F2Y9U7"/>
<feature type="region of interest" description="Disordered" evidence="4">
    <location>
        <begin position="157"/>
        <end position="186"/>
    </location>
</feature>
<organism evidence="5">
    <name type="scientific">Physarum polycephalum</name>
    <name type="common">Many-headed slime mold</name>
    <name type="synonym">Badhamia polycephala</name>
    <dbReference type="NCBI Taxonomy" id="5791"/>
    <lineage>
        <taxon>Eukaryota</taxon>
        <taxon>Amoebozoa</taxon>
        <taxon>Evosea</taxon>
        <taxon>Eumycetozoa</taxon>
        <taxon>Myxogastria</taxon>
        <taxon>Myxogastromycetidae</taxon>
        <taxon>Physariida</taxon>
        <taxon>Physaraceae</taxon>
        <taxon>Physarum</taxon>
    </lineage>
</organism>
<sequence>MIDTSYLSLQPRQSCVASFQIFYGIGKIKATRLNSFLLNHPVQTRFTFNFKEVIYPSTGLDIWKKIPKDMKIRLCVENHLRNKILTYCYQMYRLFQNLPTKGQRTKANANAIYNLNPYKALQVNIVFYHALEVAYKKRELLNNERYDELKAFEEAQAQKEKMKKEDQKQKSRRSRQEFIKHQRLKS</sequence>
<keyword evidence="2 5" id="KW-0689">Ribosomal protein</keyword>
<accession>F2Y9U7</accession>
<evidence type="ECO:0000256" key="3">
    <source>
        <dbReference type="ARBA" id="ARBA00023274"/>
    </source>
</evidence>
<name>F2Y9U7_PHYPO</name>
<evidence type="ECO:0000256" key="1">
    <source>
        <dbReference type="ARBA" id="ARBA00008080"/>
    </source>
</evidence>
<keyword evidence="3" id="KW-0687">Ribonucleoprotein</keyword>
<dbReference type="GO" id="GO:1990904">
    <property type="term" value="C:ribonucleoprotein complex"/>
    <property type="evidence" value="ECO:0007669"/>
    <property type="project" value="UniProtKB-KW"/>
</dbReference>
<dbReference type="Gene3D" id="4.10.910.10">
    <property type="entry name" value="30s ribosomal protein s13, domain 2"/>
    <property type="match status" value="1"/>
</dbReference>